<evidence type="ECO:0000259" key="11">
    <source>
        <dbReference type="Pfam" id="PF08544"/>
    </source>
</evidence>
<dbReference type="Gene3D" id="3.30.70.890">
    <property type="entry name" value="GHMP kinase, C-terminal domain"/>
    <property type="match status" value="1"/>
</dbReference>
<dbReference type="PANTHER" id="PTHR43527">
    <property type="entry name" value="4-DIPHOSPHOCYTIDYL-2-C-METHYL-D-ERYTHRITOL KINASE, CHLOROPLASTIC"/>
    <property type="match status" value="1"/>
</dbReference>
<comment type="pathway">
    <text evidence="9">Isoprenoid biosynthesis; isopentenyl diphosphate biosynthesis via DXP pathway; isopentenyl diphosphate from 1-deoxy-D-xylulose 5-phosphate: step 3/6.</text>
</comment>
<dbReference type="InterPro" id="IPR036554">
    <property type="entry name" value="GHMP_kinase_C_sf"/>
</dbReference>
<keyword evidence="6 9" id="KW-0418">Kinase</keyword>
<sequence>MSELILDSFAKVNLSLDVINKRQDNYHNIATIFQEIDLRDGIYISNDKKYLDGGLNLTCDDKRIPTGENNLVFKAWNLMKDMTDRQGVRIHIEKNIPLSAGLAGGSSNAAATVKGLNEIWNLNLSSDQMINVCRKLGADVSFFILGGTCLGEGIGDVLTPLKSLSGLKMLLVNAGFGVSSKYVYENLVIRDSEKLTYKLADAINNGKSDFYKYLNNDLEDVTLKNNPDIIKIKENMRRLGSKAELMCGSGPTVFGIFEDDYSLDNAFFFFKDKYDLSFKVNAR</sequence>
<dbReference type="SUPFAM" id="SSF54211">
    <property type="entry name" value="Ribosomal protein S5 domain 2-like"/>
    <property type="match status" value="1"/>
</dbReference>
<dbReference type="Gene3D" id="3.30.230.10">
    <property type="match status" value="1"/>
</dbReference>
<keyword evidence="9" id="KW-0414">Isoprene biosynthesis</keyword>
<dbReference type="Proteomes" id="UP001357733">
    <property type="component" value="Unassembled WGS sequence"/>
</dbReference>
<feature type="domain" description="GHMP kinase N-terminal" evidence="10">
    <location>
        <begin position="70"/>
        <end position="147"/>
    </location>
</feature>
<dbReference type="NCBIfam" id="TIGR00154">
    <property type="entry name" value="ispE"/>
    <property type="match status" value="1"/>
</dbReference>
<dbReference type="HAMAP" id="MF_00061">
    <property type="entry name" value="IspE"/>
    <property type="match status" value="1"/>
</dbReference>
<dbReference type="RefSeq" id="WP_378143067.1">
    <property type="nucleotide sequence ID" value="NZ_JBHSDW010000036.1"/>
</dbReference>
<keyword evidence="13" id="KW-1185">Reference proteome</keyword>
<gene>
    <name evidence="9 12" type="primary">ispE</name>
    <name evidence="12" type="ORF">VLK81_03510</name>
</gene>
<evidence type="ECO:0000256" key="6">
    <source>
        <dbReference type="ARBA" id="ARBA00022777"/>
    </source>
</evidence>
<keyword evidence="7 9" id="KW-0067">ATP-binding</keyword>
<dbReference type="InterPro" id="IPR014721">
    <property type="entry name" value="Ribsml_uS5_D2-typ_fold_subgr"/>
</dbReference>
<keyword evidence="5 9" id="KW-0547">Nucleotide-binding</keyword>
<proteinExistence type="inferred from homology"/>
<evidence type="ECO:0000259" key="10">
    <source>
        <dbReference type="Pfam" id="PF00288"/>
    </source>
</evidence>
<dbReference type="GO" id="GO:0050515">
    <property type="term" value="F:4-(cytidine 5'-diphospho)-2-C-methyl-D-erythritol kinase activity"/>
    <property type="evidence" value="ECO:0007669"/>
    <property type="project" value="UniProtKB-UniRule"/>
</dbReference>
<dbReference type="InterPro" id="IPR020568">
    <property type="entry name" value="Ribosomal_Su5_D2-typ_SF"/>
</dbReference>
<evidence type="ECO:0000256" key="8">
    <source>
        <dbReference type="ARBA" id="ARBA00032554"/>
    </source>
</evidence>
<dbReference type="GO" id="GO:0016114">
    <property type="term" value="P:terpenoid biosynthetic process"/>
    <property type="evidence" value="ECO:0007669"/>
    <property type="project" value="UniProtKB-UniRule"/>
</dbReference>
<comment type="similarity">
    <text evidence="1 9">Belongs to the GHMP kinase family. IspE subfamily.</text>
</comment>
<protein>
    <recommendedName>
        <fullName evidence="3 9">4-diphosphocytidyl-2-C-methyl-D-erythritol kinase</fullName>
        <shortName evidence="9">CMK</shortName>
        <ecNumber evidence="2 9">2.7.1.148</ecNumber>
    </recommendedName>
    <alternativeName>
        <fullName evidence="8 9">4-(cytidine-5'-diphospho)-2-C-methyl-D-erythritol kinase</fullName>
    </alternativeName>
</protein>
<evidence type="ECO:0000256" key="2">
    <source>
        <dbReference type="ARBA" id="ARBA00012052"/>
    </source>
</evidence>
<dbReference type="GO" id="GO:0019288">
    <property type="term" value="P:isopentenyl diphosphate biosynthetic process, methylerythritol 4-phosphate pathway"/>
    <property type="evidence" value="ECO:0007669"/>
    <property type="project" value="UniProtKB-UniRule"/>
</dbReference>
<feature type="active site" evidence="9">
    <location>
        <position position="11"/>
    </location>
</feature>
<evidence type="ECO:0000313" key="12">
    <source>
        <dbReference type="EMBL" id="MEB3429095.1"/>
    </source>
</evidence>
<evidence type="ECO:0000256" key="4">
    <source>
        <dbReference type="ARBA" id="ARBA00022679"/>
    </source>
</evidence>
<dbReference type="SUPFAM" id="SSF55060">
    <property type="entry name" value="GHMP Kinase, C-terminal domain"/>
    <property type="match status" value="1"/>
</dbReference>
<comment type="caution">
    <text evidence="12">The sequence shown here is derived from an EMBL/GenBank/DDBJ whole genome shotgun (WGS) entry which is preliminary data.</text>
</comment>
<comment type="catalytic activity">
    <reaction evidence="9">
        <text>4-CDP-2-C-methyl-D-erythritol + ATP = 4-CDP-2-C-methyl-D-erythritol 2-phosphate + ADP + H(+)</text>
        <dbReference type="Rhea" id="RHEA:18437"/>
        <dbReference type="ChEBI" id="CHEBI:15378"/>
        <dbReference type="ChEBI" id="CHEBI:30616"/>
        <dbReference type="ChEBI" id="CHEBI:57823"/>
        <dbReference type="ChEBI" id="CHEBI:57919"/>
        <dbReference type="ChEBI" id="CHEBI:456216"/>
        <dbReference type="EC" id="2.7.1.148"/>
    </reaction>
</comment>
<evidence type="ECO:0000256" key="3">
    <source>
        <dbReference type="ARBA" id="ARBA00017473"/>
    </source>
</evidence>
<comment type="function">
    <text evidence="9">Catalyzes the phosphorylation of the position 2 hydroxy group of 4-diphosphocytidyl-2C-methyl-D-erythritol.</text>
</comment>
<name>A0AAW9MXB8_9FIRM</name>
<dbReference type="GO" id="GO:0005524">
    <property type="term" value="F:ATP binding"/>
    <property type="evidence" value="ECO:0007669"/>
    <property type="project" value="UniProtKB-UniRule"/>
</dbReference>
<dbReference type="EMBL" id="JAYKOT010000003">
    <property type="protein sequence ID" value="MEB3429095.1"/>
    <property type="molecule type" value="Genomic_DNA"/>
</dbReference>
<organism evidence="12 13">
    <name type="scientific">Citroniella saccharovorans</name>
    <dbReference type="NCBI Taxonomy" id="2053367"/>
    <lineage>
        <taxon>Bacteria</taxon>
        <taxon>Bacillati</taxon>
        <taxon>Bacillota</taxon>
        <taxon>Tissierellia</taxon>
        <taxon>Tissierellales</taxon>
        <taxon>Peptoniphilaceae</taxon>
        <taxon>Citroniella</taxon>
    </lineage>
</organism>
<evidence type="ECO:0000313" key="13">
    <source>
        <dbReference type="Proteomes" id="UP001357733"/>
    </source>
</evidence>
<dbReference type="EC" id="2.7.1.148" evidence="2 9"/>
<feature type="binding site" evidence="9">
    <location>
        <begin position="97"/>
        <end position="107"/>
    </location>
    <ligand>
        <name>ATP</name>
        <dbReference type="ChEBI" id="CHEBI:30616"/>
    </ligand>
</feature>
<dbReference type="InterPro" id="IPR006204">
    <property type="entry name" value="GHMP_kinase_N_dom"/>
</dbReference>
<reference evidence="12 13" key="1">
    <citation type="submission" date="2024-01" db="EMBL/GenBank/DDBJ databases">
        <title>Complete genome sequence of Citroniella saccharovorans strain M6.X9, isolated from human fecal sample.</title>
        <authorList>
            <person name="Cheng G."/>
            <person name="Westerholm M."/>
            <person name="Schnurer A."/>
        </authorList>
    </citation>
    <scope>NUCLEOTIDE SEQUENCE [LARGE SCALE GENOMIC DNA]</scope>
    <source>
        <strain evidence="12 13">DSM 29873</strain>
    </source>
</reference>
<dbReference type="Pfam" id="PF00288">
    <property type="entry name" value="GHMP_kinases_N"/>
    <property type="match status" value="1"/>
</dbReference>
<evidence type="ECO:0000256" key="1">
    <source>
        <dbReference type="ARBA" id="ARBA00009684"/>
    </source>
</evidence>
<evidence type="ECO:0000256" key="7">
    <source>
        <dbReference type="ARBA" id="ARBA00022840"/>
    </source>
</evidence>
<dbReference type="PIRSF" id="PIRSF010376">
    <property type="entry name" value="IspE"/>
    <property type="match status" value="1"/>
</dbReference>
<accession>A0AAW9MXB8</accession>
<dbReference type="Pfam" id="PF08544">
    <property type="entry name" value="GHMP_kinases_C"/>
    <property type="match status" value="1"/>
</dbReference>
<dbReference type="InterPro" id="IPR013750">
    <property type="entry name" value="GHMP_kinase_C_dom"/>
</dbReference>
<feature type="active site" evidence="9">
    <location>
        <position position="139"/>
    </location>
</feature>
<evidence type="ECO:0000256" key="5">
    <source>
        <dbReference type="ARBA" id="ARBA00022741"/>
    </source>
</evidence>
<dbReference type="AlphaFoldDB" id="A0AAW9MXB8"/>
<evidence type="ECO:0000256" key="9">
    <source>
        <dbReference type="HAMAP-Rule" id="MF_00061"/>
    </source>
</evidence>
<dbReference type="PANTHER" id="PTHR43527:SF2">
    <property type="entry name" value="4-DIPHOSPHOCYTIDYL-2-C-METHYL-D-ERYTHRITOL KINASE, CHLOROPLASTIC"/>
    <property type="match status" value="1"/>
</dbReference>
<keyword evidence="4 9" id="KW-0808">Transferase</keyword>
<feature type="domain" description="GHMP kinase C-terminal" evidence="11">
    <location>
        <begin position="208"/>
        <end position="274"/>
    </location>
</feature>
<dbReference type="InterPro" id="IPR004424">
    <property type="entry name" value="IspE"/>
</dbReference>